<dbReference type="Proteomes" id="UP001321760">
    <property type="component" value="Unassembled WGS sequence"/>
</dbReference>
<evidence type="ECO:0000313" key="3">
    <source>
        <dbReference type="Proteomes" id="UP001321760"/>
    </source>
</evidence>
<organism evidence="2 3">
    <name type="scientific">Podospora aff. communis PSN243</name>
    <dbReference type="NCBI Taxonomy" id="3040156"/>
    <lineage>
        <taxon>Eukaryota</taxon>
        <taxon>Fungi</taxon>
        <taxon>Dikarya</taxon>
        <taxon>Ascomycota</taxon>
        <taxon>Pezizomycotina</taxon>
        <taxon>Sordariomycetes</taxon>
        <taxon>Sordariomycetidae</taxon>
        <taxon>Sordariales</taxon>
        <taxon>Podosporaceae</taxon>
        <taxon>Podospora</taxon>
    </lineage>
</organism>
<comment type="caution">
    <text evidence="2">The sequence shown here is derived from an EMBL/GenBank/DDBJ whole genome shotgun (WGS) entry which is preliminary data.</text>
</comment>
<reference evidence="2" key="1">
    <citation type="journal article" date="2023" name="Mol. Phylogenet. Evol.">
        <title>Genome-scale phylogeny and comparative genomics of the fungal order Sordariales.</title>
        <authorList>
            <person name="Hensen N."/>
            <person name="Bonometti L."/>
            <person name="Westerberg I."/>
            <person name="Brannstrom I.O."/>
            <person name="Guillou S."/>
            <person name="Cros-Aarteil S."/>
            <person name="Calhoun S."/>
            <person name="Haridas S."/>
            <person name="Kuo A."/>
            <person name="Mondo S."/>
            <person name="Pangilinan J."/>
            <person name="Riley R."/>
            <person name="LaButti K."/>
            <person name="Andreopoulos B."/>
            <person name="Lipzen A."/>
            <person name="Chen C."/>
            <person name="Yan M."/>
            <person name="Daum C."/>
            <person name="Ng V."/>
            <person name="Clum A."/>
            <person name="Steindorff A."/>
            <person name="Ohm R.A."/>
            <person name="Martin F."/>
            <person name="Silar P."/>
            <person name="Natvig D.O."/>
            <person name="Lalanne C."/>
            <person name="Gautier V."/>
            <person name="Ament-Velasquez S.L."/>
            <person name="Kruys A."/>
            <person name="Hutchinson M.I."/>
            <person name="Powell A.J."/>
            <person name="Barry K."/>
            <person name="Miller A.N."/>
            <person name="Grigoriev I.V."/>
            <person name="Debuchy R."/>
            <person name="Gladieux P."/>
            <person name="Hiltunen Thoren M."/>
            <person name="Johannesson H."/>
        </authorList>
    </citation>
    <scope>NUCLEOTIDE SEQUENCE</scope>
    <source>
        <strain evidence="2">PSN243</strain>
    </source>
</reference>
<name>A0AAV9GQS0_9PEZI</name>
<proteinExistence type="predicted"/>
<protein>
    <submittedName>
        <fullName evidence="2">Uncharacterized protein</fullName>
    </submittedName>
</protein>
<keyword evidence="3" id="KW-1185">Reference proteome</keyword>
<sequence>MPPLDWDSRLGTVDLPLSYPEPGTSQQALSWSDSNADFLCNPYNSLGSNLGSSLGTLGLGTPIDDRMQSQAYELSHINLDLASQMDRMVRGPLPMNLKTLIVPDCSRTNHLGDITTPVEDLLNTTRQYLNVLTRIAGAPAFFLPTTLSPLITSDLELQITCTTTQAASANEPSIPSGGDSSPDSWPDSPEEYTPAATPSSSLCNPHTRVDPSTLLLILLCYVHVLKLHVAFFAHVREYFEELAENDDPTVPPLPGLYGFDDFPSQLGNLQSTVILNLVANMFERIELLLGLPLHLRIGSRGDSQDGLFVRQGFLGLAESVIQREDVGRAVDGKGGVVSLRRDMGTTKRLLREKISPL</sequence>
<feature type="compositionally biased region" description="Low complexity" evidence="1">
    <location>
        <begin position="172"/>
        <end position="187"/>
    </location>
</feature>
<reference evidence="2" key="2">
    <citation type="submission" date="2023-05" db="EMBL/GenBank/DDBJ databases">
        <authorList>
            <consortium name="Lawrence Berkeley National Laboratory"/>
            <person name="Steindorff A."/>
            <person name="Hensen N."/>
            <person name="Bonometti L."/>
            <person name="Westerberg I."/>
            <person name="Brannstrom I.O."/>
            <person name="Guillou S."/>
            <person name="Cros-Aarteil S."/>
            <person name="Calhoun S."/>
            <person name="Haridas S."/>
            <person name="Kuo A."/>
            <person name="Mondo S."/>
            <person name="Pangilinan J."/>
            <person name="Riley R."/>
            <person name="Labutti K."/>
            <person name="Andreopoulos B."/>
            <person name="Lipzen A."/>
            <person name="Chen C."/>
            <person name="Yanf M."/>
            <person name="Daum C."/>
            <person name="Ng V."/>
            <person name="Clum A."/>
            <person name="Ohm R."/>
            <person name="Martin F."/>
            <person name="Silar P."/>
            <person name="Natvig D."/>
            <person name="Lalanne C."/>
            <person name="Gautier V."/>
            <person name="Ament-Velasquez S.L."/>
            <person name="Kruys A."/>
            <person name="Hutchinson M.I."/>
            <person name="Powell A.J."/>
            <person name="Barry K."/>
            <person name="Miller A.N."/>
            <person name="Grigoriev I.V."/>
            <person name="Debuchy R."/>
            <person name="Gladieux P."/>
            <person name="Thoren M.H."/>
            <person name="Johannesson H."/>
        </authorList>
    </citation>
    <scope>NUCLEOTIDE SEQUENCE</scope>
    <source>
        <strain evidence="2">PSN243</strain>
    </source>
</reference>
<dbReference type="AlphaFoldDB" id="A0AAV9GQS0"/>
<accession>A0AAV9GQS0</accession>
<gene>
    <name evidence="2" type="ORF">QBC34DRAFT_78098</name>
</gene>
<feature type="region of interest" description="Disordered" evidence="1">
    <location>
        <begin position="166"/>
        <end position="204"/>
    </location>
</feature>
<evidence type="ECO:0000313" key="2">
    <source>
        <dbReference type="EMBL" id="KAK4450285.1"/>
    </source>
</evidence>
<evidence type="ECO:0000256" key="1">
    <source>
        <dbReference type="SAM" id="MobiDB-lite"/>
    </source>
</evidence>
<dbReference type="EMBL" id="MU865933">
    <property type="protein sequence ID" value="KAK4450285.1"/>
    <property type="molecule type" value="Genomic_DNA"/>
</dbReference>